<reference evidence="9" key="1">
    <citation type="submission" date="2009-10" db="EMBL/GenBank/DDBJ databases">
        <title>Complete sequence of chromosome of Methanocaldococcus vulcanius M7.</title>
        <authorList>
            <consortium name="US DOE Joint Genome Institute"/>
            <person name="Lucas S."/>
            <person name="Copeland A."/>
            <person name="Lapidus A."/>
            <person name="Glavina del Rio T."/>
            <person name="Dalin E."/>
            <person name="Tice H."/>
            <person name="Bruce D."/>
            <person name="Goodwin L."/>
            <person name="Pitluck S."/>
            <person name="Lcollab F.I."/>
            <person name="Brettin T."/>
            <person name="Detter J.C."/>
            <person name="Han C."/>
            <person name="Tapia R."/>
            <person name="Kuske C.R."/>
            <person name="Schmutz J."/>
            <person name="Larimer F."/>
            <person name="Land M."/>
            <person name="Hauser L."/>
            <person name="Kyrpides N."/>
            <person name="Ovchinikova G."/>
            <person name="Sieprawska-Lupa M."/>
            <person name="Whitman W.B."/>
            <person name="Woyke T."/>
        </authorList>
    </citation>
    <scope>NUCLEOTIDE SEQUENCE [LARGE SCALE GENOMIC DNA]</scope>
    <source>
        <strain evidence="9">M7</strain>
    </source>
</reference>
<evidence type="ECO:0000256" key="5">
    <source>
        <dbReference type="ARBA" id="ARBA00022490"/>
    </source>
</evidence>
<evidence type="ECO:0000256" key="6">
    <source>
        <dbReference type="ARBA" id="ARBA00022592"/>
    </source>
</evidence>
<comment type="function">
    <text evidence="7">Plays a role in the regulation of phosphate uptake.</text>
</comment>
<dbReference type="InterPro" id="IPR026022">
    <property type="entry name" value="PhoU_dom"/>
</dbReference>
<dbReference type="OrthoDB" id="7738at2157"/>
<evidence type="ECO:0000256" key="1">
    <source>
        <dbReference type="ARBA" id="ARBA00004496"/>
    </source>
</evidence>
<dbReference type="PANTHER" id="PTHR42930">
    <property type="entry name" value="PHOSPHATE-SPECIFIC TRANSPORT SYSTEM ACCESSORY PROTEIN PHOU"/>
    <property type="match status" value="1"/>
</dbReference>
<dbReference type="EMBL" id="CP001787">
    <property type="protein sequence ID" value="ACX72699.1"/>
    <property type="molecule type" value="Genomic_DNA"/>
</dbReference>
<dbReference type="GO" id="GO:0030643">
    <property type="term" value="P:intracellular phosphate ion homeostasis"/>
    <property type="evidence" value="ECO:0007669"/>
    <property type="project" value="InterPro"/>
</dbReference>
<accession>C9RGJ7</accession>
<comment type="subcellular location">
    <subcellularLocation>
        <location evidence="1 7">Cytoplasm</location>
    </subcellularLocation>
</comment>
<evidence type="ECO:0000256" key="3">
    <source>
        <dbReference type="ARBA" id="ARBA00011738"/>
    </source>
</evidence>
<dbReference type="STRING" id="579137.Metvu_0841"/>
<gene>
    <name evidence="9" type="ordered locus">Metvu_0841</name>
</gene>
<keyword evidence="10" id="KW-1185">Reference proteome</keyword>
<dbReference type="RefSeq" id="WP_015732919.1">
    <property type="nucleotide sequence ID" value="NC_013407.1"/>
</dbReference>
<feature type="domain" description="PhoU" evidence="8">
    <location>
        <begin position="16"/>
        <end position="103"/>
    </location>
</feature>
<dbReference type="eggNOG" id="arCOG00232">
    <property type="taxonomic scope" value="Archaea"/>
</dbReference>
<dbReference type="GeneID" id="8513178"/>
<dbReference type="HOGENOM" id="CLU_078518_3_0_2"/>
<dbReference type="Gene3D" id="1.20.58.220">
    <property type="entry name" value="Phosphate transport system protein phou homolog 2, domain 2"/>
    <property type="match status" value="1"/>
</dbReference>
<organism evidence="9 10">
    <name type="scientific">Methanocaldococcus vulcanius (strain ATCC 700851 / DSM 12094 / M7)</name>
    <name type="common">Methanococcus vulcanius</name>
    <dbReference type="NCBI Taxonomy" id="579137"/>
    <lineage>
        <taxon>Archaea</taxon>
        <taxon>Methanobacteriati</taxon>
        <taxon>Methanobacteriota</taxon>
        <taxon>Methanomada group</taxon>
        <taxon>Methanococci</taxon>
        <taxon>Methanococcales</taxon>
        <taxon>Methanocaldococcaceae</taxon>
        <taxon>Methanocaldococcus</taxon>
    </lineage>
</organism>
<dbReference type="Pfam" id="PF01895">
    <property type="entry name" value="PhoU"/>
    <property type="match status" value="2"/>
</dbReference>
<evidence type="ECO:0000313" key="9">
    <source>
        <dbReference type="EMBL" id="ACX72699.1"/>
    </source>
</evidence>
<protein>
    <recommendedName>
        <fullName evidence="7">Phosphate-specific transport system accessory protein PhoU</fullName>
    </recommendedName>
</protein>
<keyword evidence="4 7" id="KW-0813">Transport</keyword>
<dbReference type="InterPro" id="IPR028366">
    <property type="entry name" value="PhoU"/>
</dbReference>
<name>C9RGJ7_METVM</name>
<dbReference type="FunFam" id="1.20.58.220:FF:000004">
    <property type="entry name" value="Phosphate-specific transport system accessory protein PhoU"/>
    <property type="match status" value="1"/>
</dbReference>
<dbReference type="GO" id="GO:0045936">
    <property type="term" value="P:negative regulation of phosphate metabolic process"/>
    <property type="evidence" value="ECO:0007669"/>
    <property type="project" value="InterPro"/>
</dbReference>
<evidence type="ECO:0000313" key="10">
    <source>
        <dbReference type="Proteomes" id="UP000002063"/>
    </source>
</evidence>
<dbReference type="PIRSF" id="PIRSF003107">
    <property type="entry name" value="PhoU"/>
    <property type="match status" value="1"/>
</dbReference>
<dbReference type="Proteomes" id="UP000002063">
    <property type="component" value="Chromosome"/>
</dbReference>
<feature type="domain" description="PhoU" evidence="8">
    <location>
        <begin position="121"/>
        <end position="202"/>
    </location>
</feature>
<dbReference type="SUPFAM" id="SSF109755">
    <property type="entry name" value="PhoU-like"/>
    <property type="match status" value="1"/>
</dbReference>
<comment type="subunit">
    <text evidence="3 7">Homodimer.</text>
</comment>
<evidence type="ECO:0000256" key="2">
    <source>
        <dbReference type="ARBA" id="ARBA00008107"/>
    </source>
</evidence>
<comment type="similarity">
    <text evidence="2 7">Belongs to the PhoU family.</text>
</comment>
<dbReference type="NCBIfam" id="TIGR02135">
    <property type="entry name" value="phoU_full"/>
    <property type="match status" value="1"/>
</dbReference>
<proteinExistence type="inferred from homology"/>
<keyword evidence="5 7" id="KW-0963">Cytoplasm</keyword>
<dbReference type="AlphaFoldDB" id="C9RGJ7"/>
<evidence type="ECO:0000259" key="8">
    <source>
        <dbReference type="Pfam" id="PF01895"/>
    </source>
</evidence>
<dbReference type="KEGG" id="mvu:Metvu_0841"/>
<dbReference type="GO" id="GO:0006817">
    <property type="term" value="P:phosphate ion transport"/>
    <property type="evidence" value="ECO:0007669"/>
    <property type="project" value="UniProtKB-KW"/>
</dbReference>
<dbReference type="PANTHER" id="PTHR42930:SF3">
    <property type="entry name" value="PHOSPHATE-SPECIFIC TRANSPORT SYSTEM ACCESSORY PROTEIN PHOU"/>
    <property type="match status" value="1"/>
</dbReference>
<dbReference type="GO" id="GO:0005737">
    <property type="term" value="C:cytoplasm"/>
    <property type="evidence" value="ECO:0007669"/>
    <property type="project" value="UniProtKB-SubCell"/>
</dbReference>
<dbReference type="InterPro" id="IPR038078">
    <property type="entry name" value="PhoU-like_sf"/>
</dbReference>
<evidence type="ECO:0000256" key="4">
    <source>
        <dbReference type="ARBA" id="ARBA00022448"/>
    </source>
</evidence>
<keyword evidence="6 7" id="KW-0592">Phosphate transport</keyword>
<sequence length="230" mass="26635">MPKKFEEIIKEVENDLIEMAELCADQTENAVKAFIESDRELAKQVRKRDTAIDLMEMKIEEKCIKAIALYQPVSGDLRELMTAIKISSKLEKVGDNASKICKILLKSDVEGNRKNELLIVMKDYLITMLKNAMVAFRARDESLARDVYHMDKRLDDLYEQLYRSMISKIIENPKNLTLYTEIIFAGKYLERSGNIVASIGDRIVYMITGERIKEEEIEEELKREETSENP</sequence>
<evidence type="ECO:0000256" key="7">
    <source>
        <dbReference type="PIRNR" id="PIRNR003107"/>
    </source>
</evidence>